<dbReference type="Proteomes" id="UP000004508">
    <property type="component" value="Unassembled WGS sequence"/>
</dbReference>
<gene>
    <name evidence="3" type="ORF">Krac_2619</name>
</gene>
<evidence type="ECO:0000259" key="2">
    <source>
        <dbReference type="PROSITE" id="PS50035"/>
    </source>
</evidence>
<keyword evidence="1" id="KW-1133">Transmembrane helix</keyword>
<dbReference type="AlphaFoldDB" id="D6TZ73"/>
<dbReference type="InterPro" id="IPR025202">
    <property type="entry name" value="PLD-like_dom"/>
</dbReference>
<keyword evidence="4" id="KW-1185">Reference proteome</keyword>
<keyword evidence="1" id="KW-0472">Membrane</keyword>
<dbReference type="CDD" id="cd09110">
    <property type="entry name" value="PLDc_CLS_1"/>
    <property type="match status" value="1"/>
</dbReference>
<dbReference type="Gene3D" id="3.30.870.10">
    <property type="entry name" value="Endonuclease Chain A"/>
    <property type="match status" value="2"/>
</dbReference>
<dbReference type="GO" id="GO:0030572">
    <property type="term" value="F:phosphatidyltransferase activity"/>
    <property type="evidence" value="ECO:0007669"/>
    <property type="project" value="UniProtKB-ARBA"/>
</dbReference>
<name>D6TZ73_KTERA</name>
<evidence type="ECO:0000313" key="4">
    <source>
        <dbReference type="Proteomes" id="UP000004508"/>
    </source>
</evidence>
<accession>D6TZ73</accession>
<dbReference type="eggNOG" id="COG1502">
    <property type="taxonomic scope" value="Bacteria"/>
</dbReference>
<dbReference type="PROSITE" id="PS50035">
    <property type="entry name" value="PLD"/>
    <property type="match status" value="2"/>
</dbReference>
<dbReference type="FunCoup" id="D6TZ73">
    <property type="interactions" value="228"/>
</dbReference>
<feature type="domain" description="PLD phosphodiesterase" evidence="2">
    <location>
        <begin position="184"/>
        <end position="211"/>
    </location>
</feature>
<protein>
    <submittedName>
        <fullName evidence="3">Phospholipase D/Transphosphatidylase</fullName>
    </submittedName>
</protein>
<dbReference type="SUPFAM" id="SSF56024">
    <property type="entry name" value="Phospholipase D/nuclease"/>
    <property type="match status" value="2"/>
</dbReference>
<dbReference type="STRING" id="485913.Krac_2619"/>
<dbReference type="GO" id="GO:0032049">
    <property type="term" value="P:cardiolipin biosynthetic process"/>
    <property type="evidence" value="ECO:0007669"/>
    <property type="project" value="UniProtKB-ARBA"/>
</dbReference>
<evidence type="ECO:0000256" key="1">
    <source>
        <dbReference type="SAM" id="Phobius"/>
    </source>
</evidence>
<dbReference type="EMBL" id="ADVG01000004">
    <property type="protein sequence ID" value="EFH81863.1"/>
    <property type="molecule type" value="Genomic_DNA"/>
</dbReference>
<dbReference type="PANTHER" id="PTHR21248">
    <property type="entry name" value="CARDIOLIPIN SYNTHASE"/>
    <property type="match status" value="1"/>
</dbReference>
<feature type="domain" description="PLD phosphodiesterase" evidence="2">
    <location>
        <begin position="351"/>
        <end position="378"/>
    </location>
</feature>
<dbReference type="CDD" id="cd09159">
    <property type="entry name" value="PLDc_ybhO_like_2"/>
    <property type="match status" value="1"/>
</dbReference>
<feature type="transmembrane region" description="Helical" evidence="1">
    <location>
        <begin position="41"/>
        <end position="62"/>
    </location>
</feature>
<evidence type="ECO:0000313" key="3">
    <source>
        <dbReference type="EMBL" id="EFH81863.1"/>
    </source>
</evidence>
<dbReference type="PANTHER" id="PTHR21248:SF22">
    <property type="entry name" value="PHOSPHOLIPASE D"/>
    <property type="match status" value="1"/>
</dbReference>
<dbReference type="Pfam" id="PF13091">
    <property type="entry name" value="PLDc_2"/>
    <property type="match status" value="2"/>
</dbReference>
<dbReference type="RefSeq" id="WP_007919498.1">
    <property type="nucleotide sequence ID" value="NZ_ADVG01000004.1"/>
</dbReference>
<proteinExistence type="predicted"/>
<dbReference type="InterPro" id="IPR001736">
    <property type="entry name" value="PLipase_D/transphosphatidylase"/>
</dbReference>
<keyword evidence="1" id="KW-0812">Transmembrane</keyword>
<sequence length="438" mass="51122">MSKQVNKSVLTKLIEGQPARLFKQVKRRRWRASLIEAGKRVGIGLFLLQLATAFVLLVISSLRNKRQRLKSFPHFHVDEVRVGENCLQLYSFGRELYDDMLAAIDRAQECVFIESFIWKDDEVGRAFRDHLARKADEGVEVYVIYDGFGNLVVPRAFKHSFPANMYILEYKAIRRPWHIFDPRCYSLDHRKLLIVDGQTGFIGGYNIGSLYATEWRDTHLCIKGPGAGYLANSFIQFWNRFQFRGHMIKRRYPTGFDPLVTVHGNNALRLIFPIRDMYIDAIDRAQRCILLTNAYFVPDHTLLEALKAAARRGVDVRVLVPWISNHILTDWVSHGYFQECLQAGIRIFSYRHAMLHAKTCMIDDQWTTIGTANLDRLSSIGNYEINVEIYNEELALQMRELFECDTSDTFELTQESWQERPWYTKASERILAPWRFMM</sequence>
<dbReference type="InParanoid" id="D6TZ73"/>
<dbReference type="SMART" id="SM00155">
    <property type="entry name" value="PLDc"/>
    <property type="match status" value="2"/>
</dbReference>
<dbReference type="OrthoDB" id="9762009at2"/>
<reference evidence="3 4" key="1">
    <citation type="journal article" date="2011" name="Stand. Genomic Sci.">
        <title>Non-contiguous finished genome sequence and contextual data of the filamentous soil bacterium Ktedonobacter racemifer type strain (SOSP1-21).</title>
        <authorList>
            <person name="Chang Y.J."/>
            <person name="Land M."/>
            <person name="Hauser L."/>
            <person name="Chertkov O."/>
            <person name="Del Rio T.G."/>
            <person name="Nolan M."/>
            <person name="Copeland A."/>
            <person name="Tice H."/>
            <person name="Cheng J.F."/>
            <person name="Lucas S."/>
            <person name="Han C."/>
            <person name="Goodwin L."/>
            <person name="Pitluck S."/>
            <person name="Ivanova N."/>
            <person name="Ovchinikova G."/>
            <person name="Pati A."/>
            <person name="Chen A."/>
            <person name="Palaniappan K."/>
            <person name="Mavromatis K."/>
            <person name="Liolios K."/>
            <person name="Brettin T."/>
            <person name="Fiebig A."/>
            <person name="Rohde M."/>
            <person name="Abt B."/>
            <person name="Goker M."/>
            <person name="Detter J.C."/>
            <person name="Woyke T."/>
            <person name="Bristow J."/>
            <person name="Eisen J.A."/>
            <person name="Markowitz V."/>
            <person name="Hugenholtz P."/>
            <person name="Kyrpides N.C."/>
            <person name="Klenk H.P."/>
            <person name="Lapidus A."/>
        </authorList>
    </citation>
    <scope>NUCLEOTIDE SEQUENCE [LARGE SCALE GENOMIC DNA]</scope>
    <source>
        <strain evidence="4">DSM 44963</strain>
    </source>
</reference>
<comment type="caution">
    <text evidence="3">The sequence shown here is derived from an EMBL/GenBank/DDBJ whole genome shotgun (WGS) entry which is preliminary data.</text>
</comment>
<organism evidence="3 4">
    <name type="scientific">Ktedonobacter racemifer DSM 44963</name>
    <dbReference type="NCBI Taxonomy" id="485913"/>
    <lineage>
        <taxon>Bacteria</taxon>
        <taxon>Bacillati</taxon>
        <taxon>Chloroflexota</taxon>
        <taxon>Ktedonobacteria</taxon>
        <taxon>Ktedonobacterales</taxon>
        <taxon>Ktedonobacteraceae</taxon>
        <taxon>Ktedonobacter</taxon>
    </lineage>
</organism>